<dbReference type="Proteomes" id="UP000176547">
    <property type="component" value="Unassembled WGS sequence"/>
</dbReference>
<comment type="caution">
    <text evidence="1">The sequence shown here is derived from an EMBL/GenBank/DDBJ whole genome shotgun (WGS) entry which is preliminary data.</text>
</comment>
<accession>A0A1F5N8Y5</accession>
<evidence type="ECO:0000313" key="1">
    <source>
        <dbReference type="EMBL" id="OGE74105.1"/>
    </source>
</evidence>
<evidence type="ECO:0000313" key="2">
    <source>
        <dbReference type="Proteomes" id="UP000176547"/>
    </source>
</evidence>
<protein>
    <submittedName>
        <fullName evidence="1">Uncharacterized protein</fullName>
    </submittedName>
</protein>
<dbReference type="AlphaFoldDB" id="A0A1F5N8Y5"/>
<organism evidence="1 2">
    <name type="scientific">Candidatus Doudnabacteria bacterium RIFCSPHIGHO2_01_52_17</name>
    <dbReference type="NCBI Taxonomy" id="1817820"/>
    <lineage>
        <taxon>Bacteria</taxon>
        <taxon>Candidatus Doudnaibacteriota</taxon>
    </lineage>
</organism>
<gene>
    <name evidence="1" type="ORF">A3K06_02850</name>
</gene>
<dbReference type="EMBL" id="MFEG01000071">
    <property type="protein sequence ID" value="OGE74105.1"/>
    <property type="molecule type" value="Genomic_DNA"/>
</dbReference>
<proteinExistence type="predicted"/>
<reference evidence="1 2" key="1">
    <citation type="journal article" date="2016" name="Nat. Commun.">
        <title>Thousands of microbial genomes shed light on interconnected biogeochemical processes in an aquifer system.</title>
        <authorList>
            <person name="Anantharaman K."/>
            <person name="Brown C.T."/>
            <person name="Hug L.A."/>
            <person name="Sharon I."/>
            <person name="Castelle C.J."/>
            <person name="Probst A.J."/>
            <person name="Thomas B.C."/>
            <person name="Singh A."/>
            <person name="Wilkins M.J."/>
            <person name="Karaoz U."/>
            <person name="Brodie E.L."/>
            <person name="Williams K.H."/>
            <person name="Hubbard S.S."/>
            <person name="Banfield J.F."/>
        </authorList>
    </citation>
    <scope>NUCLEOTIDE SEQUENCE [LARGE SCALE GENOMIC DNA]</scope>
</reference>
<name>A0A1F5N8Y5_9BACT</name>
<sequence>MIFSRRRADERHIAAFRPRVGARSGISKDFFVPVISPEKSYVKSDLLRRFVSGHITVYERRTILVVSVDHARLMLFNDELSSPDTRLALGGVFPRHLRSPFLRTIGALLPRGSSFAANLLAECSVLLA</sequence>